<feature type="domain" description="Metallo-beta-lactamase" evidence="1">
    <location>
        <begin position="103"/>
        <end position="284"/>
    </location>
</feature>
<sequence>MASERMSGMTLRMDIEVGSSTAEEGELGSILSCVGAVTRRCGGGCRWLGILCGVLDGAGGYAATRGAYVSKATLGDIMHISRPAPDIAELTDVIAIPGLGFLPVNAYVVYAREPVLIDTGLRASSPDFLDELWSLVEPDDLRWVYLTHPDHTGSIFEILATARDALLVTSLSGLGLLSLEHRVPRERVFVLNPGERLDVGDRRLMAFRPPLRDNPATTGLIDELTGACFGSDCFGAPMTSGDLVQSEDVAAVPDDERVAGERLWTAADTPRPADMDRDAYLSGLAWLRDVDPSVVLGGHLTPAHFRVEAVFDTLADARDAPSHMGPDELGFRRTLAGMEPTRI</sequence>
<dbReference type="Pfam" id="PF00753">
    <property type="entry name" value="Lactamase_B"/>
    <property type="match status" value="1"/>
</dbReference>
<protein>
    <submittedName>
        <fullName evidence="2">MBL fold metallo-hydrolase</fullName>
    </submittedName>
</protein>
<dbReference type="OrthoDB" id="3865988at2"/>
<proteinExistence type="predicted"/>
<keyword evidence="2" id="KW-0378">Hydrolase</keyword>
<dbReference type="InterPro" id="IPR001279">
    <property type="entry name" value="Metallo-B-lactamas"/>
</dbReference>
<dbReference type="GO" id="GO:0016787">
    <property type="term" value="F:hydrolase activity"/>
    <property type="evidence" value="ECO:0007669"/>
    <property type="project" value="UniProtKB-KW"/>
</dbReference>
<organism evidence="2 3">
    <name type="scientific">Actinomadura syzygii</name>
    <dbReference type="NCBI Taxonomy" id="1427538"/>
    <lineage>
        <taxon>Bacteria</taxon>
        <taxon>Bacillati</taxon>
        <taxon>Actinomycetota</taxon>
        <taxon>Actinomycetes</taxon>
        <taxon>Streptosporangiales</taxon>
        <taxon>Thermomonosporaceae</taxon>
        <taxon>Actinomadura</taxon>
    </lineage>
</organism>
<accession>A0A5D0U0G5</accession>
<dbReference type="SUPFAM" id="SSF56281">
    <property type="entry name" value="Metallo-hydrolase/oxidoreductase"/>
    <property type="match status" value="1"/>
</dbReference>
<name>A0A5D0U0G5_9ACTN</name>
<keyword evidence="3" id="KW-1185">Reference proteome</keyword>
<gene>
    <name evidence="2" type="ORF">FXF65_29865</name>
</gene>
<comment type="caution">
    <text evidence="2">The sequence shown here is derived from an EMBL/GenBank/DDBJ whole genome shotgun (WGS) entry which is preliminary data.</text>
</comment>
<dbReference type="SMART" id="SM00849">
    <property type="entry name" value="Lactamase_B"/>
    <property type="match status" value="1"/>
</dbReference>
<reference evidence="2 3" key="1">
    <citation type="submission" date="2019-08" db="EMBL/GenBank/DDBJ databases">
        <title>Actinomadura sp. nov. CYP1-5 isolated from mountain soil.</title>
        <authorList>
            <person name="Songsumanus A."/>
            <person name="Kuncharoen N."/>
            <person name="Kudo T."/>
            <person name="Yuki M."/>
            <person name="Igarashi Y."/>
            <person name="Tanasupawat S."/>
        </authorList>
    </citation>
    <scope>NUCLEOTIDE SEQUENCE [LARGE SCALE GENOMIC DNA]</scope>
    <source>
        <strain evidence="2 3">GKU157</strain>
    </source>
</reference>
<dbReference type="EMBL" id="VSFF01000011">
    <property type="protein sequence ID" value="TYC11156.1"/>
    <property type="molecule type" value="Genomic_DNA"/>
</dbReference>
<dbReference type="InterPro" id="IPR036866">
    <property type="entry name" value="RibonucZ/Hydroxyglut_hydro"/>
</dbReference>
<dbReference type="PANTHER" id="PTHR43717">
    <property type="entry name" value="ANAEROBIC NITRIC OXIDE REDUCTASE FLAVORUBREDOXIN"/>
    <property type="match status" value="1"/>
</dbReference>
<dbReference type="Gene3D" id="3.60.15.10">
    <property type="entry name" value="Ribonuclease Z/Hydroxyacylglutathione hydrolase-like"/>
    <property type="match status" value="1"/>
</dbReference>
<evidence type="ECO:0000313" key="2">
    <source>
        <dbReference type="EMBL" id="TYC11156.1"/>
    </source>
</evidence>
<dbReference type="PANTHER" id="PTHR43717:SF1">
    <property type="entry name" value="ANAEROBIC NITRIC OXIDE REDUCTASE FLAVORUBREDOXIN"/>
    <property type="match status" value="1"/>
</dbReference>
<evidence type="ECO:0000259" key="1">
    <source>
        <dbReference type="SMART" id="SM00849"/>
    </source>
</evidence>
<dbReference type="AlphaFoldDB" id="A0A5D0U0G5"/>
<dbReference type="Proteomes" id="UP000322634">
    <property type="component" value="Unassembled WGS sequence"/>
</dbReference>
<evidence type="ECO:0000313" key="3">
    <source>
        <dbReference type="Proteomes" id="UP000322634"/>
    </source>
</evidence>